<dbReference type="InterPro" id="IPR057125">
    <property type="entry name" value="NXF1/2/3/5-like_LRR"/>
</dbReference>
<dbReference type="SUPFAM" id="SSF54928">
    <property type="entry name" value="RNA-binding domain, RBD"/>
    <property type="match status" value="1"/>
</dbReference>
<dbReference type="SUPFAM" id="SSF52058">
    <property type="entry name" value="L domain-like"/>
    <property type="match status" value="1"/>
</dbReference>
<dbReference type="Pfam" id="PF09162">
    <property type="entry name" value="Tap-RNA_bind"/>
    <property type="match status" value="1"/>
</dbReference>
<dbReference type="CTD" id="751719"/>
<evidence type="ECO:0000256" key="8">
    <source>
        <dbReference type="ARBA" id="ARBA00023242"/>
    </source>
</evidence>
<evidence type="ECO:0000256" key="4">
    <source>
        <dbReference type="ARBA" id="ARBA00022448"/>
    </source>
</evidence>
<accession>A0A3P8V9A9</accession>
<feature type="domain" description="TAP-C" evidence="12">
    <location>
        <begin position="597"/>
        <end position="651"/>
    </location>
</feature>
<dbReference type="Pfam" id="PF24048">
    <property type="entry name" value="LRR_NXF1-5"/>
    <property type="match status" value="1"/>
</dbReference>
<dbReference type="FunFam" id="3.30.70.330:FF:000675">
    <property type="entry name" value="Nuclear RNA export factor 7"/>
    <property type="match status" value="1"/>
</dbReference>
<keyword evidence="4" id="KW-0813">Transport</keyword>
<dbReference type="InterPro" id="IPR032710">
    <property type="entry name" value="NTF2-like_dom_sf"/>
</dbReference>
<dbReference type="FunFam" id="3.10.450.50:FF:000004">
    <property type="entry name" value="Nuclear RNA export factor 1"/>
    <property type="match status" value="1"/>
</dbReference>
<organism evidence="13 14">
    <name type="scientific">Cynoglossus semilaevis</name>
    <name type="common">Tongue sole</name>
    <dbReference type="NCBI Taxonomy" id="244447"/>
    <lineage>
        <taxon>Eukaryota</taxon>
        <taxon>Metazoa</taxon>
        <taxon>Chordata</taxon>
        <taxon>Craniata</taxon>
        <taxon>Vertebrata</taxon>
        <taxon>Euteleostomi</taxon>
        <taxon>Actinopterygii</taxon>
        <taxon>Neopterygii</taxon>
        <taxon>Teleostei</taxon>
        <taxon>Neoteleostei</taxon>
        <taxon>Acanthomorphata</taxon>
        <taxon>Carangaria</taxon>
        <taxon>Pleuronectiformes</taxon>
        <taxon>Pleuronectoidei</taxon>
        <taxon>Cynoglossidae</taxon>
        <taxon>Cynoglossinae</taxon>
        <taxon>Cynoglossus</taxon>
    </lineage>
</organism>
<evidence type="ECO:0000313" key="13">
    <source>
        <dbReference type="Ensembl" id="ENSCSEP00000009015.1"/>
    </source>
</evidence>
<dbReference type="PROSITE" id="PS50177">
    <property type="entry name" value="NTF2_DOMAIN"/>
    <property type="match status" value="1"/>
</dbReference>
<dbReference type="InterPro" id="IPR009060">
    <property type="entry name" value="UBA-like_sf"/>
</dbReference>
<dbReference type="InterPro" id="IPR018222">
    <property type="entry name" value="Nuclear_transport_factor_2_euk"/>
</dbReference>
<reference evidence="13" key="2">
    <citation type="submission" date="2025-08" db="UniProtKB">
        <authorList>
            <consortium name="Ensembl"/>
        </authorList>
    </citation>
    <scope>IDENTIFICATION</scope>
</reference>
<dbReference type="InterPro" id="IPR002075">
    <property type="entry name" value="NTF2_dom"/>
</dbReference>
<feature type="compositionally biased region" description="Gly residues" evidence="10">
    <location>
        <begin position="56"/>
        <end position="66"/>
    </location>
</feature>
<dbReference type="InParanoid" id="A0A3P8V9A9"/>
<dbReference type="Pfam" id="PF22602">
    <property type="entry name" value="NXF_NTF2"/>
    <property type="match status" value="1"/>
</dbReference>
<evidence type="ECO:0000259" key="12">
    <source>
        <dbReference type="PROSITE" id="PS51281"/>
    </source>
</evidence>
<keyword evidence="5" id="KW-0433">Leucine-rich repeat</keyword>
<dbReference type="GeneID" id="103390831"/>
<name>A0A3P8V9A9_CYNSE</name>
<dbReference type="InterPro" id="IPR030217">
    <property type="entry name" value="NXF_fam"/>
</dbReference>
<dbReference type="Gene3D" id="3.30.70.330">
    <property type="match status" value="1"/>
</dbReference>
<dbReference type="Proteomes" id="UP000265120">
    <property type="component" value="Chromosome 15"/>
</dbReference>
<dbReference type="GO" id="GO:0016973">
    <property type="term" value="P:poly(A)+ mRNA export from nucleus"/>
    <property type="evidence" value="ECO:0007669"/>
    <property type="project" value="TreeGrafter"/>
</dbReference>
<feature type="region of interest" description="Disordered" evidence="10">
    <location>
        <begin position="1"/>
        <end position="151"/>
    </location>
</feature>
<reference evidence="13" key="3">
    <citation type="submission" date="2025-09" db="UniProtKB">
        <authorList>
            <consortium name="Ensembl"/>
        </authorList>
    </citation>
    <scope>IDENTIFICATION</scope>
</reference>
<dbReference type="GO" id="GO:0005737">
    <property type="term" value="C:cytoplasm"/>
    <property type="evidence" value="ECO:0007669"/>
    <property type="project" value="InterPro"/>
</dbReference>
<dbReference type="GO" id="GO:0003723">
    <property type="term" value="F:RNA binding"/>
    <property type="evidence" value="ECO:0007669"/>
    <property type="project" value="InterPro"/>
</dbReference>
<dbReference type="SUPFAM" id="SSF54427">
    <property type="entry name" value="NTF2-like"/>
    <property type="match status" value="1"/>
</dbReference>
<dbReference type="PROSITE" id="PS51281">
    <property type="entry name" value="TAP_C"/>
    <property type="match status" value="1"/>
</dbReference>
<proteinExistence type="inferred from homology"/>
<dbReference type="CDD" id="cd14342">
    <property type="entry name" value="UBA_TAP-C"/>
    <property type="match status" value="1"/>
</dbReference>
<dbReference type="SUPFAM" id="SSF46934">
    <property type="entry name" value="UBA-like"/>
    <property type="match status" value="1"/>
</dbReference>
<dbReference type="InterPro" id="IPR012677">
    <property type="entry name" value="Nucleotide-bd_a/b_plait_sf"/>
</dbReference>
<protein>
    <recommendedName>
        <fullName evidence="9">Nuclear RNA export factor 1</fullName>
    </recommendedName>
</protein>
<evidence type="ECO:0000256" key="10">
    <source>
        <dbReference type="SAM" id="MobiDB-lite"/>
    </source>
</evidence>
<comment type="subcellular location">
    <subcellularLocation>
        <location evidence="1">Nucleus speckle</location>
    </subcellularLocation>
    <subcellularLocation>
        <location evidence="2">Nucleus</location>
        <location evidence="2">Nucleoplasm</location>
    </subcellularLocation>
</comment>
<evidence type="ECO:0000256" key="7">
    <source>
        <dbReference type="ARBA" id="ARBA00022816"/>
    </source>
</evidence>
<evidence type="ECO:0000256" key="3">
    <source>
        <dbReference type="ARBA" id="ARBA00009285"/>
    </source>
</evidence>
<dbReference type="InterPro" id="IPR005637">
    <property type="entry name" value="TAP_C_dom"/>
</dbReference>
<dbReference type="RefSeq" id="XP_008325092.1">
    <property type="nucleotide sequence ID" value="XM_008326870.2"/>
</dbReference>
<feature type="compositionally biased region" description="Basic residues" evidence="10">
    <location>
        <begin position="32"/>
        <end position="42"/>
    </location>
</feature>
<dbReference type="AlphaFoldDB" id="A0A3P8V9A9"/>
<keyword evidence="7" id="KW-0509">mRNA transport</keyword>
<dbReference type="PANTHER" id="PTHR10662">
    <property type="entry name" value="NUCLEAR RNA EXPORT FACTOR"/>
    <property type="match status" value="1"/>
</dbReference>
<dbReference type="Ensembl" id="ENSCSET00000009120.1">
    <property type="protein sequence ID" value="ENSCSEP00000009015.1"/>
    <property type="gene ID" value="ENSCSEG00000005777.1"/>
</dbReference>
<dbReference type="PANTHER" id="PTHR10662:SF22">
    <property type="entry name" value="NUCLEAR RNA EXPORT FACTOR 1"/>
    <property type="match status" value="1"/>
</dbReference>
<sequence length="651" mass="73109">MDRETSFKRNYANLVVTRVVNEEHDDRTAPFRGRKGRGPHKGRSYDRSRRDRQRGGHPGGGFGGPGPRSRLEENDGDVNMSDTSQDNANQHRFNPYVRPPRKGEGRFERDRRQGKGGRGGRGAGGRGGGGFRERGGAGGSGGGKNQSGWSKVTIPHGRKYDKKWLLSALQNICSVQFSPVQYHVDHDRAHFYIDDSSVAIALRKCSHKITDTDGYKVEVHVNSSAPPSFLLSDLKAEHLEHLKQCMAKRFDGSQQALDLNNIRTDPDLVSQKIEVTLNRKTHMEAVITIIEENIPELTCLNLSNNRIHKLDDLAELARKVPNLKTLNLSHNELKSDRELDKLKGLKLVELWLNRNPLCNYFKDQALYISAVRQRFPRLLKLDGQDLPPPIGFDVETPTTIPPCKGSHFGSEEIKVLILHFLQQYYGIYDSGNRQPLLDAYHDGASLSLTTPYSSQNPSRSSLGEYLKDTRNLKRIKDPTMRFRLLKHTRLNVVAFLNELPKTQHDITSFTIDVNTYTNTLLSFTVSGVFKEVAVDGKSRDSTMAFSRVFITVPAGGSGLCIVNDQLFIRMATTEEIRRAFVAPAPTPSSSPVPTLTAPQQEMLTAFSQKSGMNLEWSQKCLQDNEWDFNRAAQIFTQLKTKGQIPDVAFIK</sequence>
<dbReference type="STRING" id="244447.ENSCSEP00000009015"/>
<dbReference type="GeneTree" id="ENSGT00390000007539"/>
<dbReference type="Gene3D" id="1.10.8.10">
    <property type="entry name" value="DNA helicase RuvA subunit, C-terminal domain"/>
    <property type="match status" value="1"/>
</dbReference>
<dbReference type="PROSITE" id="PS51450">
    <property type="entry name" value="LRR"/>
    <property type="match status" value="2"/>
</dbReference>
<reference evidence="13 14" key="1">
    <citation type="journal article" date="2014" name="Nat. Genet.">
        <title>Whole-genome sequence of a flatfish provides insights into ZW sex chromosome evolution and adaptation to a benthic lifestyle.</title>
        <authorList>
            <person name="Chen S."/>
            <person name="Zhang G."/>
            <person name="Shao C."/>
            <person name="Huang Q."/>
            <person name="Liu G."/>
            <person name="Zhang P."/>
            <person name="Song W."/>
            <person name="An N."/>
            <person name="Chalopin D."/>
            <person name="Volff J.N."/>
            <person name="Hong Y."/>
            <person name="Li Q."/>
            <person name="Sha Z."/>
            <person name="Zhou H."/>
            <person name="Xie M."/>
            <person name="Yu Q."/>
            <person name="Liu Y."/>
            <person name="Xiang H."/>
            <person name="Wang N."/>
            <person name="Wu K."/>
            <person name="Yang C."/>
            <person name="Zhou Q."/>
            <person name="Liao X."/>
            <person name="Yang L."/>
            <person name="Hu Q."/>
            <person name="Zhang J."/>
            <person name="Meng L."/>
            <person name="Jin L."/>
            <person name="Tian Y."/>
            <person name="Lian J."/>
            <person name="Yang J."/>
            <person name="Miao G."/>
            <person name="Liu S."/>
            <person name="Liang Z."/>
            <person name="Yan F."/>
            <person name="Li Y."/>
            <person name="Sun B."/>
            <person name="Zhang H."/>
            <person name="Zhang J."/>
            <person name="Zhu Y."/>
            <person name="Du M."/>
            <person name="Zhao Y."/>
            <person name="Schartl M."/>
            <person name="Tang Q."/>
            <person name="Wang J."/>
        </authorList>
    </citation>
    <scope>NUCLEOTIDE SEQUENCE</scope>
</reference>
<keyword evidence="14" id="KW-1185">Reference proteome</keyword>
<evidence type="ECO:0000256" key="1">
    <source>
        <dbReference type="ARBA" id="ARBA00004324"/>
    </source>
</evidence>
<dbReference type="Pfam" id="PF03943">
    <property type="entry name" value="TAP_C"/>
    <property type="match status" value="1"/>
</dbReference>
<feature type="compositionally biased region" description="Basic and acidic residues" evidence="10">
    <location>
        <begin position="101"/>
        <end position="113"/>
    </location>
</feature>
<keyword evidence="8" id="KW-0539">Nucleus</keyword>
<dbReference type="InterPro" id="IPR032675">
    <property type="entry name" value="LRR_dom_sf"/>
</dbReference>
<comment type="similarity">
    <text evidence="3">Belongs to the NXF family.</text>
</comment>
<dbReference type="GO" id="GO:0016607">
    <property type="term" value="C:nuclear speck"/>
    <property type="evidence" value="ECO:0007669"/>
    <property type="project" value="UniProtKB-SubCell"/>
</dbReference>
<evidence type="ECO:0000259" key="11">
    <source>
        <dbReference type="PROSITE" id="PS50177"/>
    </source>
</evidence>
<dbReference type="Gene3D" id="3.10.450.50">
    <property type="match status" value="1"/>
</dbReference>
<feature type="compositionally biased region" description="Polar residues" evidence="10">
    <location>
        <begin position="80"/>
        <end position="92"/>
    </location>
</feature>
<evidence type="ECO:0000313" key="14">
    <source>
        <dbReference type="Proteomes" id="UP000265120"/>
    </source>
</evidence>
<evidence type="ECO:0000256" key="2">
    <source>
        <dbReference type="ARBA" id="ARBA00004642"/>
    </source>
</evidence>
<evidence type="ECO:0000256" key="9">
    <source>
        <dbReference type="ARBA" id="ARBA00040973"/>
    </source>
</evidence>
<dbReference type="InterPro" id="IPR035979">
    <property type="entry name" value="RBD_domain_sf"/>
</dbReference>
<dbReference type="FunCoup" id="A0A3P8V9A9">
    <property type="interactions" value="1311"/>
</dbReference>
<feature type="compositionally biased region" description="Basic and acidic residues" evidence="10">
    <location>
        <begin position="20"/>
        <end position="29"/>
    </location>
</feature>
<evidence type="ECO:0000256" key="6">
    <source>
        <dbReference type="ARBA" id="ARBA00022737"/>
    </source>
</evidence>
<dbReference type="InterPro" id="IPR001611">
    <property type="entry name" value="Leu-rich_rpt"/>
</dbReference>
<feature type="compositionally biased region" description="Gly residues" evidence="10">
    <location>
        <begin position="116"/>
        <end position="145"/>
    </location>
</feature>
<dbReference type="CDD" id="cd00780">
    <property type="entry name" value="NTF2"/>
    <property type="match status" value="1"/>
</dbReference>
<evidence type="ECO:0000256" key="5">
    <source>
        <dbReference type="ARBA" id="ARBA00022614"/>
    </source>
</evidence>
<keyword evidence="6" id="KW-0677">Repeat</keyword>
<dbReference type="Gene3D" id="3.80.10.10">
    <property type="entry name" value="Ribonuclease Inhibitor"/>
    <property type="match status" value="1"/>
</dbReference>
<feature type="domain" description="NTF2" evidence="11">
    <location>
        <begin position="416"/>
        <end position="568"/>
    </location>
</feature>
<dbReference type="FunFam" id="3.80.10.10:FF:000066">
    <property type="entry name" value="Nuclear RNA export factor 1"/>
    <property type="match status" value="1"/>
</dbReference>
<dbReference type="SMART" id="SM00804">
    <property type="entry name" value="TAP_C"/>
    <property type="match status" value="1"/>
</dbReference>
<dbReference type="InterPro" id="IPR015245">
    <property type="entry name" value="Tap_RNA-bd"/>
</dbReference>
<dbReference type="FunFam" id="1.10.8.10:FF:000018">
    <property type="entry name" value="Nuclear RNA export factor 1"/>
    <property type="match status" value="1"/>
</dbReference>